<dbReference type="GO" id="GO:0000122">
    <property type="term" value="P:negative regulation of transcription by RNA polymerase II"/>
    <property type="evidence" value="ECO:0007669"/>
    <property type="project" value="EnsemblFungi"/>
</dbReference>
<dbReference type="FunFam" id="1.10.10.10:FF:000397">
    <property type="entry name" value="Vacuolar-sorting protein SNF8"/>
    <property type="match status" value="1"/>
</dbReference>
<dbReference type="GO" id="GO:0043328">
    <property type="term" value="P:protein transport to vacuole involved in ubiquitin-dependent protein catabolic process via the multivesicular body sorting pathway"/>
    <property type="evidence" value="ECO:0007669"/>
    <property type="project" value="EnsemblFungi"/>
</dbReference>
<dbReference type="InterPro" id="IPR036388">
    <property type="entry name" value="WH-like_DNA-bd_sf"/>
</dbReference>
<evidence type="ECO:0000256" key="4">
    <source>
        <dbReference type="ARBA" id="ARBA00022448"/>
    </source>
</evidence>
<dbReference type="Pfam" id="PF04157">
    <property type="entry name" value="EAP30"/>
    <property type="match status" value="1"/>
</dbReference>
<comment type="subcellular location">
    <subcellularLocation>
        <location evidence="2">Cytoplasm</location>
    </subcellularLocation>
    <subcellularLocation>
        <location evidence="1">Endosome membrane</location>
        <topology evidence="1">Peripheral membrane protein</topology>
    </subcellularLocation>
</comment>
<evidence type="ECO:0000256" key="1">
    <source>
        <dbReference type="ARBA" id="ARBA00004481"/>
    </source>
</evidence>
<keyword evidence="7" id="KW-0653">Protein transport</keyword>
<evidence type="ECO:0000256" key="8">
    <source>
        <dbReference type="ARBA" id="ARBA00023136"/>
    </source>
</evidence>
<protein>
    <submittedName>
        <fullName evidence="9">Sucrose non-fermenting</fullName>
    </submittedName>
</protein>
<dbReference type="Gene3D" id="1.10.10.10">
    <property type="entry name" value="Winged helix-like DNA-binding domain superfamily/Winged helix DNA-binding domain"/>
    <property type="match status" value="2"/>
</dbReference>
<dbReference type="Gene3D" id="6.10.140.180">
    <property type="match status" value="1"/>
</dbReference>
<dbReference type="OrthoDB" id="283883at2759"/>
<dbReference type="GO" id="GO:0016604">
    <property type="term" value="C:nuclear body"/>
    <property type="evidence" value="ECO:0007669"/>
    <property type="project" value="EnsemblFungi"/>
</dbReference>
<dbReference type="RefSeq" id="XP_020065966.1">
    <property type="nucleotide sequence ID" value="XM_020209332.1"/>
</dbReference>
<proteinExistence type="inferred from homology"/>
<dbReference type="EMBL" id="KV453910">
    <property type="protein sequence ID" value="ODV80844.1"/>
    <property type="molecule type" value="Genomic_DNA"/>
</dbReference>
<sequence>MNRWGNDKDAFLLLGQALEQRHLDQLSTQLSVIQSVLVNFAHEHEQDIKRNSEFRGKFTRICEVVGVDVLELVLTGTKLDNYHIALSVRIVEISQETRDINGGLLAVKELVSILQSKNVPIAASEHDIETSVAILNQLGRGFEILNINGKKWLRSAGSTISSDQKTIYELCGFMGGYVSYRLLRDNYDWDRARCKTVIDEMILNGLLWLDAQQGETLYWVPSWISRT</sequence>
<keyword evidence="4" id="KW-0813">Transport</keyword>
<name>A0A1E4SMT7_9ASCO</name>
<organism evidence="9 10">
    <name type="scientific">Suhomyces tanzawaensis NRRL Y-17324</name>
    <dbReference type="NCBI Taxonomy" id="984487"/>
    <lineage>
        <taxon>Eukaryota</taxon>
        <taxon>Fungi</taxon>
        <taxon>Dikarya</taxon>
        <taxon>Ascomycota</taxon>
        <taxon>Saccharomycotina</taxon>
        <taxon>Pichiomycetes</taxon>
        <taxon>Debaryomycetaceae</taxon>
        <taxon>Suhomyces</taxon>
    </lineage>
</organism>
<keyword evidence="10" id="KW-1185">Reference proteome</keyword>
<reference evidence="10" key="1">
    <citation type="submission" date="2016-05" db="EMBL/GenBank/DDBJ databases">
        <title>Comparative genomics of biotechnologically important yeasts.</title>
        <authorList>
            <consortium name="DOE Joint Genome Institute"/>
            <person name="Riley R."/>
            <person name="Haridas S."/>
            <person name="Wolfe K.H."/>
            <person name="Lopes M.R."/>
            <person name="Hittinger C.T."/>
            <person name="Goker M."/>
            <person name="Salamov A."/>
            <person name="Wisecaver J."/>
            <person name="Long T.M."/>
            <person name="Aerts A.L."/>
            <person name="Barry K."/>
            <person name="Choi C."/>
            <person name="Clum A."/>
            <person name="Coughlan A.Y."/>
            <person name="Deshpande S."/>
            <person name="Douglass A.P."/>
            <person name="Hanson S.J."/>
            <person name="Klenk H.-P."/>
            <person name="Labutti K."/>
            <person name="Lapidus A."/>
            <person name="Lindquist E."/>
            <person name="Lipzen A."/>
            <person name="Meier-Kolthoff J.P."/>
            <person name="Ohm R.A."/>
            <person name="Otillar R.P."/>
            <person name="Pangilinan J."/>
            <person name="Peng Y."/>
            <person name="Rokas A."/>
            <person name="Rosa C.A."/>
            <person name="Scheuner C."/>
            <person name="Sibirny A.A."/>
            <person name="Slot J.C."/>
            <person name="Stielow J.B."/>
            <person name="Sun H."/>
            <person name="Kurtzman C.P."/>
            <person name="Blackwell M."/>
            <person name="Grigoriev I.V."/>
            <person name="Jeffries T.W."/>
        </authorList>
    </citation>
    <scope>NUCLEOTIDE SEQUENCE [LARGE SCALE GENOMIC DNA]</scope>
    <source>
        <strain evidence="10">NRRL Y-17324</strain>
    </source>
</reference>
<dbReference type="PANTHER" id="PTHR12806:SF0">
    <property type="entry name" value="VACUOLAR-SORTING PROTEIN SNF8"/>
    <property type="match status" value="1"/>
</dbReference>
<dbReference type="GeneID" id="30983468"/>
<dbReference type="GO" id="GO:0006623">
    <property type="term" value="P:protein targeting to vacuole"/>
    <property type="evidence" value="ECO:0007669"/>
    <property type="project" value="EnsemblFungi"/>
</dbReference>
<dbReference type="InterPro" id="IPR016689">
    <property type="entry name" value="ESCRT-2_cplx_Snf8"/>
</dbReference>
<keyword evidence="8" id="KW-0472">Membrane</keyword>
<dbReference type="GO" id="GO:1904669">
    <property type="term" value="P:ATP export"/>
    <property type="evidence" value="ECO:0007669"/>
    <property type="project" value="EnsemblFungi"/>
</dbReference>
<dbReference type="Proteomes" id="UP000094285">
    <property type="component" value="Unassembled WGS sequence"/>
</dbReference>
<evidence type="ECO:0000313" key="10">
    <source>
        <dbReference type="Proteomes" id="UP000094285"/>
    </source>
</evidence>
<keyword evidence="6" id="KW-0967">Endosome</keyword>
<evidence type="ECO:0000256" key="5">
    <source>
        <dbReference type="ARBA" id="ARBA00022490"/>
    </source>
</evidence>
<dbReference type="GO" id="GO:0000814">
    <property type="term" value="C:ESCRT II complex"/>
    <property type="evidence" value="ECO:0007669"/>
    <property type="project" value="EnsemblFungi"/>
</dbReference>
<dbReference type="AlphaFoldDB" id="A0A1E4SMT7"/>
<accession>A0A1E4SMT7</accession>
<dbReference type="SUPFAM" id="SSF46785">
    <property type="entry name" value="Winged helix' DNA-binding domain"/>
    <property type="match status" value="2"/>
</dbReference>
<gene>
    <name evidence="9" type="ORF">CANTADRAFT_46430</name>
</gene>
<dbReference type="STRING" id="984487.A0A1E4SMT7"/>
<evidence type="ECO:0000256" key="7">
    <source>
        <dbReference type="ARBA" id="ARBA00022927"/>
    </source>
</evidence>
<dbReference type="InterPro" id="IPR040608">
    <property type="entry name" value="Snf8/Vps36"/>
</dbReference>
<evidence type="ECO:0000256" key="6">
    <source>
        <dbReference type="ARBA" id="ARBA00022753"/>
    </source>
</evidence>
<dbReference type="GO" id="GO:0000742">
    <property type="term" value="P:karyogamy involved in conjugation with cellular fusion"/>
    <property type="evidence" value="ECO:0007669"/>
    <property type="project" value="EnsemblFungi"/>
</dbReference>
<evidence type="ECO:0000313" key="9">
    <source>
        <dbReference type="EMBL" id="ODV80844.1"/>
    </source>
</evidence>
<keyword evidence="5" id="KW-0963">Cytoplasm</keyword>
<comment type="similarity">
    <text evidence="3">Belongs to the SNF8 family.</text>
</comment>
<dbReference type="PANTHER" id="PTHR12806">
    <property type="entry name" value="EAP30 SUBUNIT OF ELL COMPLEX"/>
    <property type="match status" value="1"/>
</dbReference>
<dbReference type="InterPro" id="IPR036390">
    <property type="entry name" value="WH_DNA-bd_sf"/>
</dbReference>
<evidence type="ECO:0000256" key="3">
    <source>
        <dbReference type="ARBA" id="ARBA00009834"/>
    </source>
</evidence>
<evidence type="ECO:0000256" key="2">
    <source>
        <dbReference type="ARBA" id="ARBA00004496"/>
    </source>
</evidence>